<organism evidence="1 2">
    <name type="scientific">Arcicella rosea</name>
    <dbReference type="NCBI Taxonomy" id="502909"/>
    <lineage>
        <taxon>Bacteria</taxon>
        <taxon>Pseudomonadati</taxon>
        <taxon>Bacteroidota</taxon>
        <taxon>Cytophagia</taxon>
        <taxon>Cytophagales</taxon>
        <taxon>Flectobacillaceae</taxon>
        <taxon>Arcicella</taxon>
    </lineage>
</organism>
<sequence length="34" mass="4092">MLFPITDFQSNKEHQFNEGLEIRVTVCYNLMIFL</sequence>
<accession>A0A841EGE0</accession>
<dbReference type="Proteomes" id="UP000524404">
    <property type="component" value="Unassembled WGS sequence"/>
</dbReference>
<evidence type="ECO:0000313" key="1">
    <source>
        <dbReference type="EMBL" id="MBB6001364.1"/>
    </source>
</evidence>
<protein>
    <submittedName>
        <fullName evidence="1">Uncharacterized protein</fullName>
    </submittedName>
</protein>
<dbReference type="AlphaFoldDB" id="A0A841EGE0"/>
<dbReference type="EMBL" id="JACHKT010000001">
    <property type="protein sequence ID" value="MBB6001364.1"/>
    <property type="molecule type" value="Genomic_DNA"/>
</dbReference>
<name>A0A841EGE0_9BACT</name>
<reference evidence="1 2" key="1">
    <citation type="submission" date="2020-08" db="EMBL/GenBank/DDBJ databases">
        <title>Functional genomics of gut bacteria from endangered species of beetles.</title>
        <authorList>
            <person name="Carlos-Shanley C."/>
        </authorList>
    </citation>
    <scope>NUCLEOTIDE SEQUENCE [LARGE SCALE GENOMIC DNA]</scope>
    <source>
        <strain evidence="1 2">S00070</strain>
    </source>
</reference>
<gene>
    <name evidence="1" type="ORF">HNP25_000003</name>
</gene>
<evidence type="ECO:0000313" key="2">
    <source>
        <dbReference type="Proteomes" id="UP000524404"/>
    </source>
</evidence>
<comment type="caution">
    <text evidence="1">The sequence shown here is derived from an EMBL/GenBank/DDBJ whole genome shotgun (WGS) entry which is preliminary data.</text>
</comment>
<keyword evidence="2" id="KW-1185">Reference proteome</keyword>
<proteinExistence type="predicted"/>